<proteinExistence type="predicted"/>
<feature type="compositionally biased region" description="Basic and acidic residues" evidence="1">
    <location>
        <begin position="204"/>
        <end position="213"/>
    </location>
</feature>
<evidence type="ECO:0000256" key="1">
    <source>
        <dbReference type="SAM" id="MobiDB-lite"/>
    </source>
</evidence>
<dbReference type="AlphaFoldDB" id="A0A8E2EBY3"/>
<dbReference type="Proteomes" id="UP000250266">
    <property type="component" value="Unassembled WGS sequence"/>
</dbReference>
<keyword evidence="3" id="KW-1185">Reference proteome</keyword>
<evidence type="ECO:0000313" key="2">
    <source>
        <dbReference type="EMBL" id="OCK80743.1"/>
    </source>
</evidence>
<feature type="compositionally biased region" description="Polar residues" evidence="1">
    <location>
        <begin position="1"/>
        <end position="10"/>
    </location>
</feature>
<evidence type="ECO:0000313" key="3">
    <source>
        <dbReference type="Proteomes" id="UP000250266"/>
    </source>
</evidence>
<feature type="compositionally biased region" description="Basic and acidic residues" evidence="1">
    <location>
        <begin position="117"/>
        <end position="141"/>
    </location>
</feature>
<reference evidence="2 3" key="1">
    <citation type="journal article" date="2016" name="Nat. Commun.">
        <title>Ectomycorrhizal ecology is imprinted in the genome of the dominant symbiotic fungus Cenococcum geophilum.</title>
        <authorList>
            <consortium name="DOE Joint Genome Institute"/>
            <person name="Peter M."/>
            <person name="Kohler A."/>
            <person name="Ohm R.A."/>
            <person name="Kuo A."/>
            <person name="Krutzmann J."/>
            <person name="Morin E."/>
            <person name="Arend M."/>
            <person name="Barry K.W."/>
            <person name="Binder M."/>
            <person name="Choi C."/>
            <person name="Clum A."/>
            <person name="Copeland A."/>
            <person name="Grisel N."/>
            <person name="Haridas S."/>
            <person name="Kipfer T."/>
            <person name="LaButti K."/>
            <person name="Lindquist E."/>
            <person name="Lipzen A."/>
            <person name="Maire R."/>
            <person name="Meier B."/>
            <person name="Mihaltcheva S."/>
            <person name="Molinier V."/>
            <person name="Murat C."/>
            <person name="Poggeler S."/>
            <person name="Quandt C.A."/>
            <person name="Sperisen C."/>
            <person name="Tritt A."/>
            <person name="Tisserant E."/>
            <person name="Crous P.W."/>
            <person name="Henrissat B."/>
            <person name="Nehls U."/>
            <person name="Egli S."/>
            <person name="Spatafora J.W."/>
            <person name="Grigoriev I.V."/>
            <person name="Martin F.M."/>
        </authorList>
    </citation>
    <scope>NUCLEOTIDE SEQUENCE [LARGE SCALE GENOMIC DNA]</scope>
    <source>
        <strain evidence="2 3">CBS 459.81</strain>
    </source>
</reference>
<feature type="compositionally biased region" description="Low complexity" evidence="1">
    <location>
        <begin position="186"/>
        <end position="203"/>
    </location>
</feature>
<gene>
    <name evidence="2" type="ORF">K432DRAFT_381911</name>
</gene>
<accession>A0A8E2EBY3</accession>
<organism evidence="2 3">
    <name type="scientific">Lepidopterella palustris CBS 459.81</name>
    <dbReference type="NCBI Taxonomy" id="1314670"/>
    <lineage>
        <taxon>Eukaryota</taxon>
        <taxon>Fungi</taxon>
        <taxon>Dikarya</taxon>
        <taxon>Ascomycota</taxon>
        <taxon>Pezizomycotina</taxon>
        <taxon>Dothideomycetes</taxon>
        <taxon>Pleosporomycetidae</taxon>
        <taxon>Mytilinidiales</taxon>
        <taxon>Argynnaceae</taxon>
        <taxon>Lepidopterella</taxon>
    </lineage>
</organism>
<feature type="region of interest" description="Disordered" evidence="1">
    <location>
        <begin position="1"/>
        <end position="213"/>
    </location>
</feature>
<feature type="compositionally biased region" description="Basic and acidic residues" evidence="1">
    <location>
        <begin position="150"/>
        <end position="173"/>
    </location>
</feature>
<feature type="compositionally biased region" description="Gly residues" evidence="1">
    <location>
        <begin position="40"/>
        <end position="54"/>
    </location>
</feature>
<dbReference type="EMBL" id="KV744947">
    <property type="protein sequence ID" value="OCK80743.1"/>
    <property type="molecule type" value="Genomic_DNA"/>
</dbReference>
<name>A0A8E2EBY3_9PEZI</name>
<sequence length="213" mass="22444">MAEQSSSTPDQQKQKQKKKQGQCGSGSADFGLGHSQTDRGVGGPGDGGGQGSVGGSVLFERPPTHHSSRGADADAITPASSSLEEQLREAMASPQFDDIEPAPPKDGWKGFGAGEGVYEREGKGKGKAGDGGDSRDSDREPSPVLRKANKQREQTMLKKKYDSGELERPEERVSMGSREVPGGQAGDRQVQGQVQGEGQQGAQGRERSCCDVM</sequence>
<protein>
    <submittedName>
        <fullName evidence="2">Uncharacterized protein</fullName>
    </submittedName>
</protein>